<feature type="compositionally biased region" description="Low complexity" evidence="1">
    <location>
        <begin position="259"/>
        <end position="268"/>
    </location>
</feature>
<dbReference type="EMBL" id="ML995874">
    <property type="protein sequence ID" value="KAF2766292.1"/>
    <property type="molecule type" value="Genomic_DNA"/>
</dbReference>
<dbReference type="OrthoDB" id="4152802at2759"/>
<feature type="region of interest" description="Disordered" evidence="1">
    <location>
        <begin position="813"/>
        <end position="888"/>
    </location>
</feature>
<feature type="compositionally biased region" description="Basic and acidic residues" evidence="1">
    <location>
        <begin position="275"/>
        <end position="290"/>
    </location>
</feature>
<feature type="compositionally biased region" description="Basic residues" evidence="1">
    <location>
        <begin position="46"/>
        <end position="55"/>
    </location>
</feature>
<evidence type="ECO:0000313" key="2">
    <source>
        <dbReference type="EMBL" id="KAF2766292.1"/>
    </source>
</evidence>
<protein>
    <submittedName>
        <fullName evidence="2">Uncharacterized protein</fullName>
    </submittedName>
</protein>
<feature type="compositionally biased region" description="Basic residues" evidence="1">
    <location>
        <begin position="201"/>
        <end position="213"/>
    </location>
</feature>
<organism evidence="2 3">
    <name type="scientific">Teratosphaeria nubilosa</name>
    <dbReference type="NCBI Taxonomy" id="161662"/>
    <lineage>
        <taxon>Eukaryota</taxon>
        <taxon>Fungi</taxon>
        <taxon>Dikarya</taxon>
        <taxon>Ascomycota</taxon>
        <taxon>Pezizomycotina</taxon>
        <taxon>Dothideomycetes</taxon>
        <taxon>Dothideomycetidae</taxon>
        <taxon>Mycosphaerellales</taxon>
        <taxon>Teratosphaeriaceae</taxon>
        <taxon>Teratosphaeria</taxon>
    </lineage>
</organism>
<feature type="region of interest" description="Disordered" evidence="1">
    <location>
        <begin position="486"/>
        <end position="679"/>
    </location>
</feature>
<feature type="compositionally biased region" description="Basic and acidic residues" evidence="1">
    <location>
        <begin position="305"/>
        <end position="333"/>
    </location>
</feature>
<dbReference type="Proteomes" id="UP000799436">
    <property type="component" value="Unassembled WGS sequence"/>
</dbReference>
<evidence type="ECO:0000313" key="3">
    <source>
        <dbReference type="Proteomes" id="UP000799436"/>
    </source>
</evidence>
<feature type="compositionally biased region" description="Basic and acidic residues" evidence="1">
    <location>
        <begin position="171"/>
        <end position="182"/>
    </location>
</feature>
<sequence>MVWPFKRRRKDEDKDATGQRQTLAEKSSSSPFSSTTASATPSSAIKPRKASKARRGREQAAQPDAMTPQHAVLSKKTQAASGKENVPQRRPSSIEDITALPITRTLASSPHLRPVNSERPPIPYNFRQPTGSQTSLHKTDTKTSRPQTLRSRRSGFDDGSPTHRKSSKRRRADERIREEEIRAMSAPIAIPKRAGEAPPRRGSKKIRSGRHASHISLPPEESIHSSMSGAAEQRGWEVGSLDMFNPRPAVRLSGAPQYVPSSSVPSSSHAHRMTLQRDKMKQPETKDTLRKRQTIGEQADEFDASDLRLLLERDAKRRERKRKEQHEKLDMKLRNRNGRNRGDSDRRRREAEDAQRAEDARAAQRQETAEETERAVSTLPAVVHPVLRQQPVRAASEAAGLGIGTSQYADSEENGDMTGVPAAEQQSTANPGTYLRYPQEADIQANPFADPSPIPSPVAESYQSIGPFTPVETPVEDPIVHTAQAVRMSITSTPPRSPATAGQAELVPSSLAQAETPHDLVPPPALSLESRRASDPQNRRPGAWASFFRRGGTTRRPGDGMKSPSESSFTNTSRESMRNQPLPAHLVDNRPLPPRQTSGTPVRTQSKFREDLPEMPNSPPDSRMSSPDVTTMAAAAAAARRARRTQPVDIPGAAGRDPETDPSVINRNDTPVTPGTRHGLMSASLASVGSEGSWLASAKRHSGHSGISRGVGSLSRRNPDFVASYEELGGTDKDAEYVSFATPSSSLTRRISIPNALGGAPDEASEYGDAATDAAAVEPITYHGSVRRQPTLVRRDLRAKSREALLTGYAAEAAETLDDSADQSSFNDAEDSPTKDQIQSARSINYGKGHARQMSAGSARLLDIKRHSVSSGRTSPSATPSPALNRPG</sequence>
<feature type="region of interest" description="Disordered" evidence="1">
    <location>
        <begin position="252"/>
        <end position="382"/>
    </location>
</feature>
<name>A0A6G1L128_9PEZI</name>
<feature type="region of interest" description="Disordered" evidence="1">
    <location>
        <begin position="1"/>
        <end position="231"/>
    </location>
</feature>
<keyword evidence="3" id="KW-1185">Reference proteome</keyword>
<proteinExistence type="predicted"/>
<feature type="compositionally biased region" description="Polar residues" evidence="1">
    <location>
        <begin position="869"/>
        <end position="882"/>
    </location>
</feature>
<feature type="compositionally biased region" description="Polar residues" evidence="1">
    <location>
        <begin position="564"/>
        <end position="574"/>
    </location>
</feature>
<feature type="compositionally biased region" description="Polar residues" evidence="1">
    <location>
        <begin position="127"/>
        <end position="136"/>
    </location>
</feature>
<feature type="region of interest" description="Disordered" evidence="1">
    <location>
        <begin position="406"/>
        <end position="474"/>
    </location>
</feature>
<evidence type="ECO:0000256" key="1">
    <source>
        <dbReference type="SAM" id="MobiDB-lite"/>
    </source>
</evidence>
<feature type="compositionally biased region" description="Low complexity" evidence="1">
    <location>
        <begin position="27"/>
        <end position="44"/>
    </location>
</feature>
<feature type="compositionally biased region" description="Polar residues" evidence="1">
    <location>
        <begin position="663"/>
        <end position="673"/>
    </location>
</feature>
<dbReference type="AlphaFoldDB" id="A0A6G1L128"/>
<reference evidence="2" key="1">
    <citation type="journal article" date="2020" name="Stud. Mycol.">
        <title>101 Dothideomycetes genomes: a test case for predicting lifestyles and emergence of pathogens.</title>
        <authorList>
            <person name="Haridas S."/>
            <person name="Albert R."/>
            <person name="Binder M."/>
            <person name="Bloem J."/>
            <person name="Labutti K."/>
            <person name="Salamov A."/>
            <person name="Andreopoulos B."/>
            <person name="Baker S."/>
            <person name="Barry K."/>
            <person name="Bills G."/>
            <person name="Bluhm B."/>
            <person name="Cannon C."/>
            <person name="Castanera R."/>
            <person name="Culley D."/>
            <person name="Daum C."/>
            <person name="Ezra D."/>
            <person name="Gonzalez J."/>
            <person name="Henrissat B."/>
            <person name="Kuo A."/>
            <person name="Liang C."/>
            <person name="Lipzen A."/>
            <person name="Lutzoni F."/>
            <person name="Magnuson J."/>
            <person name="Mondo S."/>
            <person name="Nolan M."/>
            <person name="Ohm R."/>
            <person name="Pangilinan J."/>
            <person name="Park H.-J."/>
            <person name="Ramirez L."/>
            <person name="Alfaro M."/>
            <person name="Sun H."/>
            <person name="Tritt A."/>
            <person name="Yoshinaga Y."/>
            <person name="Zwiers L.-H."/>
            <person name="Turgeon B."/>
            <person name="Goodwin S."/>
            <person name="Spatafora J."/>
            <person name="Crous P."/>
            <person name="Grigoriev I."/>
        </authorList>
    </citation>
    <scope>NUCLEOTIDE SEQUENCE</scope>
    <source>
        <strain evidence="2">CBS 116005</strain>
    </source>
</reference>
<feature type="compositionally biased region" description="Polar residues" evidence="1">
    <location>
        <begin position="595"/>
        <end position="605"/>
    </location>
</feature>
<gene>
    <name evidence="2" type="ORF">EJ03DRAFT_182622</name>
</gene>
<feature type="compositionally biased region" description="Basic and acidic residues" evidence="1">
    <location>
        <begin position="529"/>
        <end position="538"/>
    </location>
</feature>
<feature type="compositionally biased region" description="Basic and acidic residues" evidence="1">
    <location>
        <begin position="340"/>
        <end position="374"/>
    </location>
</feature>
<accession>A0A6G1L128</accession>